<keyword evidence="2" id="KW-1185">Reference proteome</keyword>
<gene>
    <name evidence="1" type="primary">A09g512380.1_BraROA</name>
    <name evidence="1" type="ORF">IGI04_036354</name>
</gene>
<proteinExistence type="predicted"/>
<dbReference type="Gene3D" id="3.40.50.12550">
    <property type="entry name" value="Ubiquitin-activating enzyme E1, inactive adenylation domain, subdomain 2"/>
    <property type="match status" value="1"/>
</dbReference>
<organism evidence="1 2">
    <name type="scientific">Brassica rapa subsp. trilocularis</name>
    <dbReference type="NCBI Taxonomy" id="1813537"/>
    <lineage>
        <taxon>Eukaryota</taxon>
        <taxon>Viridiplantae</taxon>
        <taxon>Streptophyta</taxon>
        <taxon>Embryophyta</taxon>
        <taxon>Tracheophyta</taxon>
        <taxon>Spermatophyta</taxon>
        <taxon>Magnoliopsida</taxon>
        <taxon>eudicotyledons</taxon>
        <taxon>Gunneridae</taxon>
        <taxon>Pentapetalae</taxon>
        <taxon>rosids</taxon>
        <taxon>malvids</taxon>
        <taxon>Brassicales</taxon>
        <taxon>Brassicaceae</taxon>
        <taxon>Brassiceae</taxon>
        <taxon>Brassica</taxon>
    </lineage>
</organism>
<evidence type="ECO:0000313" key="2">
    <source>
        <dbReference type="Proteomes" id="UP000823674"/>
    </source>
</evidence>
<dbReference type="InterPro" id="IPR035985">
    <property type="entry name" value="Ubiquitin-activating_enz"/>
</dbReference>
<evidence type="ECO:0000313" key="1">
    <source>
        <dbReference type="EMBL" id="KAG5384884.1"/>
    </source>
</evidence>
<dbReference type="SUPFAM" id="SSF69572">
    <property type="entry name" value="Activating enzymes of the ubiquitin-like proteins"/>
    <property type="match status" value="1"/>
</dbReference>
<evidence type="ECO:0008006" key="3">
    <source>
        <dbReference type="Google" id="ProtNLM"/>
    </source>
</evidence>
<comment type="caution">
    <text evidence="1">The sequence shown here is derived from an EMBL/GenBank/DDBJ whole genome shotgun (WGS) entry which is preliminary data.</text>
</comment>
<sequence length="317" mass="36080">MAIKSTTKSQITTGKSPVTIYGHGIQRKVSRLHRKVSRLHRKVTSCESLGTESTMLCLFVSVSNEIKATDDEITLTDEEKHRNIRICDMLFTATSHCLADFIFSLGNHCLQLSDRERIDVKLNFTSDLRFVNQMKYNLLIVSDFMVENRFNRGDRYKDSYNIVEVFEESEGRKHGECSLLDLATVLEIKKKLCESVSESHIPDSLLERLISGTIEFPPACAIVGGILAQEVIKAVSGKGDPVKNFFYYDAQDGKEDSHEPLKQQMSELEREWDSQKLMFIKTLDNNLDSLNFSRRLKSEAEGKPVEIKEANCREVLS</sequence>
<protein>
    <recommendedName>
        <fullName evidence="3">THIF-type NAD/FAD binding fold domain-containing protein</fullName>
    </recommendedName>
</protein>
<dbReference type="Proteomes" id="UP000823674">
    <property type="component" value="Chromosome A09"/>
</dbReference>
<reference evidence="1 2" key="1">
    <citation type="submission" date="2021-03" db="EMBL/GenBank/DDBJ databases">
        <authorList>
            <person name="King G.J."/>
            <person name="Bancroft I."/>
            <person name="Baten A."/>
            <person name="Bloomfield J."/>
            <person name="Borpatragohain P."/>
            <person name="He Z."/>
            <person name="Irish N."/>
            <person name="Irwin J."/>
            <person name="Liu K."/>
            <person name="Mauleon R.P."/>
            <person name="Moore J."/>
            <person name="Morris R."/>
            <person name="Ostergaard L."/>
            <person name="Wang B."/>
            <person name="Wells R."/>
        </authorList>
    </citation>
    <scope>NUCLEOTIDE SEQUENCE [LARGE SCALE GENOMIC DNA]</scope>
    <source>
        <strain evidence="1">R-o-18</strain>
        <tissue evidence="1">Leaf</tissue>
    </source>
</reference>
<name>A0ABQ7LH88_BRACM</name>
<accession>A0ABQ7LH88</accession>
<dbReference type="EMBL" id="JADBGQ010000008">
    <property type="protein sequence ID" value="KAG5384884.1"/>
    <property type="molecule type" value="Genomic_DNA"/>
</dbReference>